<evidence type="ECO:0000313" key="1">
    <source>
        <dbReference type="EMBL" id="OWP03163.1"/>
    </source>
</evidence>
<name>A0A218Z6L1_9HELO</name>
<evidence type="ECO:0000313" key="2">
    <source>
        <dbReference type="Proteomes" id="UP000242519"/>
    </source>
</evidence>
<dbReference type="OrthoDB" id="4500473at2759"/>
<proteinExistence type="predicted"/>
<gene>
    <name evidence="1" type="ORF">B2J93_7189</name>
</gene>
<dbReference type="Proteomes" id="UP000242519">
    <property type="component" value="Unassembled WGS sequence"/>
</dbReference>
<accession>A0A218Z6L1</accession>
<dbReference type="EMBL" id="MZNU01000188">
    <property type="protein sequence ID" value="OWP03163.1"/>
    <property type="molecule type" value="Genomic_DNA"/>
</dbReference>
<dbReference type="AlphaFoldDB" id="A0A218Z6L1"/>
<protein>
    <submittedName>
        <fullName evidence="1">Uncharacterized protein</fullName>
    </submittedName>
</protein>
<dbReference type="InParanoid" id="A0A218Z6L1"/>
<organism evidence="1 2">
    <name type="scientific">Diplocarpon coronariae</name>
    <dbReference type="NCBI Taxonomy" id="2795749"/>
    <lineage>
        <taxon>Eukaryota</taxon>
        <taxon>Fungi</taxon>
        <taxon>Dikarya</taxon>
        <taxon>Ascomycota</taxon>
        <taxon>Pezizomycotina</taxon>
        <taxon>Leotiomycetes</taxon>
        <taxon>Helotiales</taxon>
        <taxon>Drepanopezizaceae</taxon>
        <taxon>Diplocarpon</taxon>
    </lineage>
</organism>
<sequence length="287" mass="30850">MSNHPKSWFILPNSHFPPNTLIKLGQIVASPVEPHQAIDTSGPLPFPPDMPQVESYEEAYSWDAKSGSSGHSALSAEVGGLPVNAALKAEFKRNTHNWAQFENLATQLIAPTRAYVNESMMRPVVKTFLGKHLLPKSVFMITGVKIAKGAEKGVKRDNMVSGGLNLGIAPAPGIPIALGPDVGGAADGSEEIRVKVAKDFVWAISLRQIHYRRGKVRKEETLYDGATLACVEDDSEGEAETVDPSELDIDGVDQDPKSFTGEGTRLLSVSEKHEGEVGEVFLVAGKA</sequence>
<keyword evidence="2" id="KW-1185">Reference proteome</keyword>
<reference evidence="1 2" key="1">
    <citation type="submission" date="2017-04" db="EMBL/GenBank/DDBJ databases">
        <title>Draft genome sequence of Marssonina coronaria NL1: causal agent of apple blotch.</title>
        <authorList>
            <person name="Cheng Q."/>
        </authorList>
    </citation>
    <scope>NUCLEOTIDE SEQUENCE [LARGE SCALE GENOMIC DNA]</scope>
    <source>
        <strain evidence="1 2">NL1</strain>
    </source>
</reference>
<comment type="caution">
    <text evidence="1">The sequence shown here is derived from an EMBL/GenBank/DDBJ whole genome shotgun (WGS) entry which is preliminary data.</text>
</comment>
<dbReference type="STRING" id="503106.A0A218Z6L1"/>